<gene>
    <name evidence="1" type="ORF">VNI00_013005</name>
</gene>
<evidence type="ECO:0000313" key="2">
    <source>
        <dbReference type="Proteomes" id="UP001383192"/>
    </source>
</evidence>
<evidence type="ECO:0000313" key="1">
    <source>
        <dbReference type="EMBL" id="KAK7032447.1"/>
    </source>
</evidence>
<dbReference type="Proteomes" id="UP001383192">
    <property type="component" value="Unassembled WGS sequence"/>
</dbReference>
<reference evidence="1 2" key="1">
    <citation type="submission" date="2024-01" db="EMBL/GenBank/DDBJ databases">
        <title>A draft genome for a cacao thread blight-causing isolate of Paramarasmius palmivorus.</title>
        <authorList>
            <person name="Baruah I.K."/>
            <person name="Bukari Y."/>
            <person name="Amoako-Attah I."/>
            <person name="Meinhardt L.W."/>
            <person name="Bailey B.A."/>
            <person name="Cohen S.P."/>
        </authorList>
    </citation>
    <scope>NUCLEOTIDE SEQUENCE [LARGE SCALE GENOMIC DNA]</scope>
    <source>
        <strain evidence="1 2">GH-12</strain>
    </source>
</reference>
<dbReference type="AlphaFoldDB" id="A0AAW0C140"/>
<comment type="caution">
    <text evidence="1">The sequence shown here is derived from an EMBL/GenBank/DDBJ whole genome shotgun (WGS) entry which is preliminary data.</text>
</comment>
<proteinExistence type="predicted"/>
<sequence>MPRKRIYKTKAEKKEANRLKSARYYARNKEFVNAKRRKSFKFNPPPSSSSRGHIPKVEMVDDDTRYLLRTPPPSSSTSTSSSKHLNTLFPVFDTTYLTHSDELHQKPFSPYSHFERHESPASRYQVQSSMDLHTIRSSPDPLDVICQQNQRTETSSPEKGWKCSVKASETSQGRERVETSCEVPWKDELEACVKALRECYHSVGAPKRSEFLSMALDRHLESIRDHNYHDLLYDKHDILADIELRIIRLHERVYFRLPHDLERGISRLRDRTTDLRTNLGSMALTGLRSTEDLVEDFANGLFRPLQIS</sequence>
<dbReference type="EMBL" id="JAYKXP010000064">
    <property type="protein sequence ID" value="KAK7032447.1"/>
    <property type="molecule type" value="Genomic_DNA"/>
</dbReference>
<keyword evidence="2" id="KW-1185">Reference proteome</keyword>
<name>A0AAW0C140_9AGAR</name>
<protein>
    <submittedName>
        <fullName evidence="1">Uncharacterized protein</fullName>
    </submittedName>
</protein>
<accession>A0AAW0C140</accession>
<organism evidence="1 2">
    <name type="scientific">Paramarasmius palmivorus</name>
    <dbReference type="NCBI Taxonomy" id="297713"/>
    <lineage>
        <taxon>Eukaryota</taxon>
        <taxon>Fungi</taxon>
        <taxon>Dikarya</taxon>
        <taxon>Basidiomycota</taxon>
        <taxon>Agaricomycotina</taxon>
        <taxon>Agaricomycetes</taxon>
        <taxon>Agaricomycetidae</taxon>
        <taxon>Agaricales</taxon>
        <taxon>Marasmiineae</taxon>
        <taxon>Marasmiaceae</taxon>
        <taxon>Paramarasmius</taxon>
    </lineage>
</organism>